<dbReference type="RefSeq" id="WP_169564301.1">
    <property type="nucleotide sequence ID" value="NZ_JAAXYH010000006.1"/>
</dbReference>
<name>A0A972JLM2_9GAMM</name>
<feature type="transmembrane region" description="Helical" evidence="1">
    <location>
        <begin position="140"/>
        <end position="163"/>
    </location>
</feature>
<gene>
    <name evidence="2" type="ORF">HC757_10500</name>
</gene>
<comment type="caution">
    <text evidence="2">The sequence shown here is derived from an EMBL/GenBank/DDBJ whole genome shotgun (WGS) entry which is preliminary data.</text>
</comment>
<feature type="transmembrane region" description="Helical" evidence="1">
    <location>
        <begin position="300"/>
        <end position="323"/>
    </location>
</feature>
<feature type="transmembrane region" description="Helical" evidence="1">
    <location>
        <begin position="56"/>
        <end position="84"/>
    </location>
</feature>
<dbReference type="AlphaFoldDB" id="A0A972JLM2"/>
<dbReference type="Proteomes" id="UP000737113">
    <property type="component" value="Unassembled WGS sequence"/>
</dbReference>
<dbReference type="EMBL" id="JAAXYH010000006">
    <property type="protein sequence ID" value="NMH65602.1"/>
    <property type="molecule type" value="Genomic_DNA"/>
</dbReference>
<keyword evidence="1" id="KW-0472">Membrane</keyword>
<organism evidence="2 3">
    <name type="scientific">Shewanella salipaludis</name>
    <dbReference type="NCBI Taxonomy" id="2723052"/>
    <lineage>
        <taxon>Bacteria</taxon>
        <taxon>Pseudomonadati</taxon>
        <taxon>Pseudomonadota</taxon>
        <taxon>Gammaproteobacteria</taxon>
        <taxon>Alteromonadales</taxon>
        <taxon>Shewanellaceae</taxon>
        <taxon>Shewanella</taxon>
    </lineage>
</organism>
<feature type="transmembrane region" description="Helical" evidence="1">
    <location>
        <begin position="29"/>
        <end position="49"/>
    </location>
</feature>
<evidence type="ECO:0000313" key="3">
    <source>
        <dbReference type="Proteomes" id="UP000737113"/>
    </source>
</evidence>
<feature type="transmembrane region" description="Helical" evidence="1">
    <location>
        <begin position="96"/>
        <end position="119"/>
    </location>
</feature>
<sequence>MSVQNRVLFSLLFALTFFYTALNRNWYNIAAIFQLALVLTLLLTFSVNIKHVKNTLMFWVLLLFFPLLAFFQGQYILNLLAFFFVFELSRIVSRSFFYKASVLYSLIIALVSIMLFSVFRGGGMYNYISFGNQIVPGLNRLLGLDGSPVSISIVVILGILASIQLRTVFYVFIVPFILILVLVWTGSRTTIFAILFALLVAKVKGWKLCVILIFILTLPFLFTYLYVTHSDNLLLTFSIEGVTSYRIVNWVNAIYYYLDSGLWGVLFGIGHLPVLNEAYLAKSFFDGHYTYKFVTYTESAILRIMVNYGLIFFVSFFGLIVYSSKKLESYVGRLTVLIIVLMSFLYDPVYSIQYFFIIMMLFITVSRSRENSFGGL</sequence>
<feature type="transmembrane region" description="Helical" evidence="1">
    <location>
        <begin position="169"/>
        <end position="201"/>
    </location>
</feature>
<reference evidence="2" key="1">
    <citation type="submission" date="2020-04" db="EMBL/GenBank/DDBJ databases">
        <title>Description of Shewanella salipaludis sp. nov., isolated from a salt marsh.</title>
        <authorList>
            <person name="Park S."/>
            <person name="Yoon J.-H."/>
        </authorList>
    </citation>
    <scope>NUCLEOTIDE SEQUENCE</scope>
    <source>
        <strain evidence="2">SHSM-M6</strain>
    </source>
</reference>
<proteinExistence type="predicted"/>
<evidence type="ECO:0000313" key="2">
    <source>
        <dbReference type="EMBL" id="NMH65602.1"/>
    </source>
</evidence>
<keyword evidence="3" id="KW-1185">Reference proteome</keyword>
<feature type="transmembrane region" description="Helical" evidence="1">
    <location>
        <begin position="208"/>
        <end position="227"/>
    </location>
</feature>
<feature type="transmembrane region" description="Helical" evidence="1">
    <location>
        <begin position="7"/>
        <end position="23"/>
    </location>
</feature>
<protein>
    <submittedName>
        <fullName evidence="2">Uncharacterized protein</fullName>
    </submittedName>
</protein>
<accession>A0A972JLM2</accession>
<evidence type="ECO:0000256" key="1">
    <source>
        <dbReference type="SAM" id="Phobius"/>
    </source>
</evidence>
<keyword evidence="1" id="KW-0812">Transmembrane</keyword>
<keyword evidence="1" id="KW-1133">Transmembrane helix</keyword>